<evidence type="ECO:0000313" key="1">
    <source>
        <dbReference type="EMBL" id="XBH07046.1"/>
    </source>
</evidence>
<dbReference type="RefSeq" id="WP_406699892.1">
    <property type="nucleotide sequence ID" value="NZ_CP155447.1"/>
</dbReference>
<proteinExistence type="predicted"/>
<organism evidence="1">
    <name type="scientific">Singulisphaera sp. Ch08</name>
    <dbReference type="NCBI Taxonomy" id="3120278"/>
    <lineage>
        <taxon>Bacteria</taxon>
        <taxon>Pseudomonadati</taxon>
        <taxon>Planctomycetota</taxon>
        <taxon>Planctomycetia</taxon>
        <taxon>Isosphaerales</taxon>
        <taxon>Isosphaeraceae</taxon>
        <taxon>Singulisphaera</taxon>
    </lineage>
</organism>
<reference evidence="1" key="1">
    <citation type="submission" date="2024-05" db="EMBL/GenBank/DDBJ databases">
        <title>Planctomycetes of the genus Singulisphaera possess chitinolytic capabilities.</title>
        <authorList>
            <person name="Ivanova A."/>
        </authorList>
    </citation>
    <scope>NUCLEOTIDE SEQUENCE</scope>
    <source>
        <strain evidence="1">Ch08T</strain>
    </source>
</reference>
<protein>
    <submittedName>
        <fullName evidence="1">Uncharacterized protein</fullName>
    </submittedName>
</protein>
<gene>
    <name evidence="1" type="ORF">V5E97_13685</name>
</gene>
<name>A0AAU7CPH2_9BACT</name>
<dbReference type="EMBL" id="CP155447">
    <property type="protein sequence ID" value="XBH07046.1"/>
    <property type="molecule type" value="Genomic_DNA"/>
</dbReference>
<sequence length="181" mass="20473">MSLTARAAWRQAVASFEQAERLETAWKRVHAALDLFAPDGRLNDRGHAQAEIGAAIGELSGPDWSKVRNVLNDRRSLAFLDRMHRRLEAAEPRRQWREAMVWRWRLRHHPPQLTNGLMALLQTVAGAGDLAPAEQASYGRVAAVLRDTFRASSAVECMNSVLRICRWHTFPEPGRLMTALE</sequence>
<accession>A0AAU7CPH2</accession>
<dbReference type="AlphaFoldDB" id="A0AAU7CPH2"/>